<keyword evidence="1" id="KW-0472">Membrane</keyword>
<sequence length="45" mass="5100">VASQWMVPACFDVTTCIMVYLSCRAQQRRHQPRKGFTAGRLSSLV</sequence>
<feature type="non-terminal residue" evidence="2">
    <location>
        <position position="1"/>
    </location>
</feature>
<comment type="caution">
    <text evidence="2">The sequence shown here is derived from an EMBL/GenBank/DDBJ whole genome shotgun (WGS) entry which is preliminary data.</text>
</comment>
<evidence type="ECO:0000313" key="2">
    <source>
        <dbReference type="EMBL" id="KAF7099566.1"/>
    </source>
</evidence>
<gene>
    <name evidence="2" type="ORF">CFC21_101187</name>
</gene>
<dbReference type="AlphaFoldDB" id="A0A9R1N3R0"/>
<evidence type="ECO:0000256" key="1">
    <source>
        <dbReference type="SAM" id="Phobius"/>
    </source>
</evidence>
<feature type="transmembrane region" description="Helical" evidence="1">
    <location>
        <begin position="6"/>
        <end position="23"/>
    </location>
</feature>
<reference evidence="2" key="2">
    <citation type="submission" date="2020-03" db="EMBL/GenBank/DDBJ databases">
        <title>The second near-complete assembly of the hexaploid bread wheat (Triticum aestivum) genome.</title>
        <authorList>
            <person name="Zimin A.V."/>
            <person name="Puiu D."/>
            <person name="Shumante A."/>
            <person name="Alonge M."/>
            <person name="Salzberg S.L."/>
        </authorList>
    </citation>
    <scope>NUCLEOTIDE SEQUENCE</scope>
    <source>
        <tissue evidence="2">Leaf</tissue>
    </source>
</reference>
<protein>
    <submittedName>
        <fullName evidence="2">Uncharacterized protein</fullName>
    </submittedName>
</protein>
<proteinExistence type="predicted"/>
<accession>A0A9R1N3R0</accession>
<keyword evidence="1" id="KW-1133">Transmembrane helix</keyword>
<dbReference type="EMBL" id="CM022230">
    <property type="protein sequence ID" value="KAF7099566.1"/>
    <property type="molecule type" value="Genomic_DNA"/>
</dbReference>
<dbReference type="Proteomes" id="UP000815260">
    <property type="component" value="Chromosome 7B"/>
</dbReference>
<reference evidence="2" key="1">
    <citation type="journal article" date="2017" name="Gigascience">
        <title>The first near-complete assembly of the hexaploid bread wheat genome, Triticum aestivum.</title>
        <authorList>
            <person name="Zimin A.V."/>
            <person name="Puiu D."/>
            <person name="Hall R."/>
            <person name="Kingan S."/>
            <person name="Clavijo B.J."/>
            <person name="Salzberg S.L."/>
        </authorList>
    </citation>
    <scope>NUCLEOTIDE SEQUENCE</scope>
    <source>
        <tissue evidence="2">Leaf</tissue>
    </source>
</reference>
<keyword evidence="1" id="KW-0812">Transmembrane</keyword>
<organism evidence="2">
    <name type="scientific">Triticum aestivum</name>
    <name type="common">Wheat</name>
    <dbReference type="NCBI Taxonomy" id="4565"/>
    <lineage>
        <taxon>Eukaryota</taxon>
        <taxon>Viridiplantae</taxon>
        <taxon>Streptophyta</taxon>
        <taxon>Embryophyta</taxon>
        <taxon>Tracheophyta</taxon>
        <taxon>Spermatophyta</taxon>
        <taxon>Magnoliopsida</taxon>
        <taxon>Liliopsida</taxon>
        <taxon>Poales</taxon>
        <taxon>Poaceae</taxon>
        <taxon>BOP clade</taxon>
        <taxon>Pooideae</taxon>
        <taxon>Triticodae</taxon>
        <taxon>Triticeae</taxon>
        <taxon>Triticinae</taxon>
        <taxon>Triticum</taxon>
    </lineage>
</organism>
<name>A0A9R1N3R0_WHEAT</name>